<proteinExistence type="predicted"/>
<dbReference type="RefSeq" id="WP_045105128.1">
    <property type="nucleotide sequence ID" value="NZ_LN681225.1"/>
</dbReference>
<dbReference type="HOGENOM" id="CLU_1085009_0_0_6"/>
<dbReference type="Proteomes" id="UP000032803">
    <property type="component" value="Chromosome I"/>
</dbReference>
<dbReference type="KEGG" id="lha:LHA_0528"/>
<dbReference type="PATRIC" id="fig|449.7.peg.2632"/>
<dbReference type="EMBL" id="LN681225">
    <property type="protein sequence ID" value="CEK09622.1"/>
    <property type="molecule type" value="Genomic_DNA"/>
</dbReference>
<name>A0A0A8URE8_LEGHA</name>
<dbReference type="AlphaFoldDB" id="A0A0A8URE8"/>
<evidence type="ECO:0000313" key="1">
    <source>
        <dbReference type="EMBL" id="CEK09622.1"/>
    </source>
</evidence>
<protein>
    <submittedName>
        <fullName evidence="1">Uncharacterized protein</fullName>
    </submittedName>
</protein>
<accession>A0A0A8URE8</accession>
<organism evidence="1 2">
    <name type="scientific">Legionella hackeliae</name>
    <dbReference type="NCBI Taxonomy" id="449"/>
    <lineage>
        <taxon>Bacteria</taxon>
        <taxon>Pseudomonadati</taxon>
        <taxon>Pseudomonadota</taxon>
        <taxon>Gammaproteobacteria</taxon>
        <taxon>Legionellales</taxon>
        <taxon>Legionellaceae</taxon>
        <taxon>Legionella</taxon>
    </lineage>
</organism>
<evidence type="ECO:0000313" key="2">
    <source>
        <dbReference type="Proteomes" id="UP000032803"/>
    </source>
</evidence>
<gene>
    <name evidence="1" type="ORF">LHA_0528</name>
</gene>
<dbReference type="STRING" id="449.LHA_0528"/>
<reference evidence="2" key="1">
    <citation type="submission" date="2014-09" db="EMBL/GenBank/DDBJ databases">
        <authorList>
            <person name="Gomez-Valero L."/>
        </authorList>
    </citation>
    <scope>NUCLEOTIDE SEQUENCE [LARGE SCALE GENOMIC DNA]</scope>
    <source>
        <strain evidence="2">ATCC35250</strain>
    </source>
</reference>
<dbReference type="OrthoDB" id="9255645at2"/>
<sequence length="256" mass="29878">MQISKWDKLIPSDLNDFILRLAPTKIKSRYLKARDHYNKSIKLIDFDDEMAFIRLVASEEEIVISIFEQLKIQKFCNIRFTSNFKNHAVKISLAPVLDYFTSILKNMKFFGDSQREEVKLVLKGDSIRLLIKLEEQELISPLPVNITLEAENERNTVEDWYRRFLEFLPEKCTVKGFVTSRADARNKILYAHDGGTFNLSPTETFIHHFQREIVLLCWALGILIDDDIATRGYDLINLMISIYERILIESKVLKVG</sequence>
<keyword evidence="2" id="KW-1185">Reference proteome</keyword>